<keyword evidence="3" id="KW-1185">Reference proteome</keyword>
<reference evidence="1 3" key="2">
    <citation type="journal article" date="2014" name="BMC Genomics">
        <title>An improved genome release (version Mt4.0) for the model legume Medicago truncatula.</title>
        <authorList>
            <person name="Tang H."/>
            <person name="Krishnakumar V."/>
            <person name="Bidwell S."/>
            <person name="Rosen B."/>
            <person name="Chan A."/>
            <person name="Zhou S."/>
            <person name="Gentzbittel L."/>
            <person name="Childs K.L."/>
            <person name="Yandell M."/>
            <person name="Gundlach H."/>
            <person name="Mayer K.F."/>
            <person name="Schwartz D.C."/>
            <person name="Town C.D."/>
        </authorList>
    </citation>
    <scope>GENOME REANNOTATION</scope>
    <source>
        <strain evidence="2 3">cv. Jemalong A17</strain>
    </source>
</reference>
<evidence type="ECO:0000313" key="1">
    <source>
        <dbReference type="EMBL" id="AES74224.1"/>
    </source>
</evidence>
<evidence type="ECO:0000313" key="3">
    <source>
        <dbReference type="Proteomes" id="UP000002051"/>
    </source>
</evidence>
<accession>G7J7P8</accession>
<dbReference type="AlphaFoldDB" id="G7J7P8"/>
<name>G7J7P8_MEDTR</name>
<dbReference type="HOGENOM" id="CLU_2725978_0_0_1"/>
<reference evidence="2" key="3">
    <citation type="submission" date="2015-04" db="UniProtKB">
        <authorList>
            <consortium name="EnsemblPlants"/>
        </authorList>
    </citation>
    <scope>IDENTIFICATION</scope>
    <source>
        <strain evidence="2">cv. Jemalong A17</strain>
    </source>
</reference>
<dbReference type="EnsemblPlants" id="AES74224">
    <property type="protein sequence ID" value="AES74224"/>
    <property type="gene ID" value="MTR_3g117140"/>
</dbReference>
<dbReference type="Proteomes" id="UP000002051">
    <property type="component" value="Chromosome 3"/>
</dbReference>
<sequence>MAPISIFLQSAWTNTNSFVFFFNRKLTEGPIPIFLQSAWTNSKQKKVEGPMQKSDKNARTKGIFKPKIFFST</sequence>
<gene>
    <name evidence="1" type="ordered locus">MTR_3g117140</name>
</gene>
<organism evidence="1 3">
    <name type="scientific">Medicago truncatula</name>
    <name type="common">Barrel medic</name>
    <name type="synonym">Medicago tribuloides</name>
    <dbReference type="NCBI Taxonomy" id="3880"/>
    <lineage>
        <taxon>Eukaryota</taxon>
        <taxon>Viridiplantae</taxon>
        <taxon>Streptophyta</taxon>
        <taxon>Embryophyta</taxon>
        <taxon>Tracheophyta</taxon>
        <taxon>Spermatophyta</taxon>
        <taxon>Magnoliopsida</taxon>
        <taxon>eudicotyledons</taxon>
        <taxon>Gunneridae</taxon>
        <taxon>Pentapetalae</taxon>
        <taxon>rosids</taxon>
        <taxon>fabids</taxon>
        <taxon>Fabales</taxon>
        <taxon>Fabaceae</taxon>
        <taxon>Papilionoideae</taxon>
        <taxon>50 kb inversion clade</taxon>
        <taxon>NPAAA clade</taxon>
        <taxon>Hologalegina</taxon>
        <taxon>IRL clade</taxon>
        <taxon>Trifolieae</taxon>
        <taxon>Medicago</taxon>
    </lineage>
</organism>
<reference evidence="1 3" key="1">
    <citation type="journal article" date="2011" name="Nature">
        <title>The Medicago genome provides insight into the evolution of rhizobial symbioses.</title>
        <authorList>
            <person name="Young N.D."/>
            <person name="Debelle F."/>
            <person name="Oldroyd G.E."/>
            <person name="Geurts R."/>
            <person name="Cannon S.B."/>
            <person name="Udvardi M.K."/>
            <person name="Benedito V.A."/>
            <person name="Mayer K.F."/>
            <person name="Gouzy J."/>
            <person name="Schoof H."/>
            <person name="Van de Peer Y."/>
            <person name="Proost S."/>
            <person name="Cook D.R."/>
            <person name="Meyers B.C."/>
            <person name="Spannagl M."/>
            <person name="Cheung F."/>
            <person name="De Mita S."/>
            <person name="Krishnakumar V."/>
            <person name="Gundlach H."/>
            <person name="Zhou S."/>
            <person name="Mudge J."/>
            <person name="Bharti A.K."/>
            <person name="Murray J.D."/>
            <person name="Naoumkina M.A."/>
            <person name="Rosen B."/>
            <person name="Silverstein K.A."/>
            <person name="Tang H."/>
            <person name="Rombauts S."/>
            <person name="Zhao P.X."/>
            <person name="Zhou P."/>
            <person name="Barbe V."/>
            <person name="Bardou P."/>
            <person name="Bechner M."/>
            <person name="Bellec A."/>
            <person name="Berger A."/>
            <person name="Berges H."/>
            <person name="Bidwell S."/>
            <person name="Bisseling T."/>
            <person name="Choisne N."/>
            <person name="Couloux A."/>
            <person name="Denny R."/>
            <person name="Deshpande S."/>
            <person name="Dai X."/>
            <person name="Doyle J.J."/>
            <person name="Dudez A.M."/>
            <person name="Farmer A.D."/>
            <person name="Fouteau S."/>
            <person name="Franken C."/>
            <person name="Gibelin C."/>
            <person name="Gish J."/>
            <person name="Goldstein S."/>
            <person name="Gonzalez A.J."/>
            <person name="Green P.J."/>
            <person name="Hallab A."/>
            <person name="Hartog M."/>
            <person name="Hua A."/>
            <person name="Humphray S.J."/>
            <person name="Jeong D.H."/>
            <person name="Jing Y."/>
            <person name="Jocker A."/>
            <person name="Kenton S.M."/>
            <person name="Kim D.J."/>
            <person name="Klee K."/>
            <person name="Lai H."/>
            <person name="Lang C."/>
            <person name="Lin S."/>
            <person name="Macmil S.L."/>
            <person name="Magdelenat G."/>
            <person name="Matthews L."/>
            <person name="McCorrison J."/>
            <person name="Monaghan E.L."/>
            <person name="Mun J.H."/>
            <person name="Najar F.Z."/>
            <person name="Nicholson C."/>
            <person name="Noirot C."/>
            <person name="O'Bleness M."/>
            <person name="Paule C.R."/>
            <person name="Poulain J."/>
            <person name="Prion F."/>
            <person name="Qin B."/>
            <person name="Qu C."/>
            <person name="Retzel E.F."/>
            <person name="Riddle C."/>
            <person name="Sallet E."/>
            <person name="Samain S."/>
            <person name="Samson N."/>
            <person name="Sanders I."/>
            <person name="Saurat O."/>
            <person name="Scarpelli C."/>
            <person name="Schiex T."/>
            <person name="Segurens B."/>
            <person name="Severin A.J."/>
            <person name="Sherrier D.J."/>
            <person name="Shi R."/>
            <person name="Sims S."/>
            <person name="Singer S.R."/>
            <person name="Sinharoy S."/>
            <person name="Sterck L."/>
            <person name="Viollet A."/>
            <person name="Wang B.B."/>
            <person name="Wang K."/>
            <person name="Wang M."/>
            <person name="Wang X."/>
            <person name="Warfsmann J."/>
            <person name="Weissenbach J."/>
            <person name="White D.D."/>
            <person name="White J.D."/>
            <person name="Wiley G.B."/>
            <person name="Wincker P."/>
            <person name="Xing Y."/>
            <person name="Yang L."/>
            <person name="Yao Z."/>
            <person name="Ying F."/>
            <person name="Zhai J."/>
            <person name="Zhou L."/>
            <person name="Zuber A."/>
            <person name="Denarie J."/>
            <person name="Dixon R.A."/>
            <person name="May G.D."/>
            <person name="Schwartz D.C."/>
            <person name="Rogers J."/>
            <person name="Quetier F."/>
            <person name="Town C.D."/>
            <person name="Roe B.A."/>
        </authorList>
    </citation>
    <scope>NUCLEOTIDE SEQUENCE [LARGE SCALE GENOMIC DNA]</scope>
    <source>
        <strain evidence="1">A17</strain>
        <strain evidence="2 3">cv. Jemalong A17</strain>
    </source>
</reference>
<dbReference type="EMBL" id="CM001219">
    <property type="protein sequence ID" value="AES74224.1"/>
    <property type="molecule type" value="Genomic_DNA"/>
</dbReference>
<dbReference type="PaxDb" id="3880-AES74224"/>
<proteinExistence type="predicted"/>
<protein>
    <submittedName>
        <fullName evidence="1 2">Uncharacterized protein</fullName>
    </submittedName>
</protein>
<evidence type="ECO:0000313" key="2">
    <source>
        <dbReference type="EnsemblPlants" id="AES74224"/>
    </source>
</evidence>